<dbReference type="Pfam" id="PF11379">
    <property type="entry name" value="DUF3182"/>
    <property type="match status" value="1"/>
</dbReference>
<comment type="caution">
    <text evidence="1">The sequence shown here is derived from an EMBL/GenBank/DDBJ whole genome shotgun (WGS) entry which is preliminary data.</text>
</comment>
<evidence type="ECO:0008006" key="3">
    <source>
        <dbReference type="Google" id="ProtNLM"/>
    </source>
</evidence>
<gene>
    <name evidence="1" type="ORF">HD841_000806</name>
</gene>
<reference evidence="1 2" key="2">
    <citation type="submission" date="2020-08" db="EMBL/GenBank/DDBJ databases">
        <title>The Agave Microbiome: Exploring the role of microbial communities in plant adaptations to desert environments.</title>
        <authorList>
            <person name="Partida-Martinez L.P."/>
        </authorList>
    </citation>
    <scope>NUCLEOTIDE SEQUENCE [LARGE SCALE GENOMIC DNA]</scope>
    <source>
        <strain evidence="1 2">AS2.3</strain>
    </source>
</reference>
<evidence type="ECO:0000313" key="2">
    <source>
        <dbReference type="Proteomes" id="UP000517753"/>
    </source>
</evidence>
<dbReference type="RefSeq" id="WP_179507557.1">
    <property type="nucleotide sequence ID" value="NZ_JACCBY010000001.1"/>
</dbReference>
<accession>A0A7Y9FL46</accession>
<name>A0A7Y9FL46_9SPHN</name>
<proteinExistence type="predicted"/>
<dbReference type="EMBL" id="JACCBY010000001">
    <property type="protein sequence ID" value="NYD89037.1"/>
    <property type="molecule type" value="Genomic_DNA"/>
</dbReference>
<evidence type="ECO:0000313" key="1">
    <source>
        <dbReference type="EMBL" id="NYD89037.1"/>
    </source>
</evidence>
<dbReference type="SUPFAM" id="SSF56059">
    <property type="entry name" value="Glutathione synthetase ATP-binding domain-like"/>
    <property type="match status" value="1"/>
</dbReference>
<sequence length="356" mass="38503">MAALIDNTREWGNEHDRSSRDQLLTRMAAYLDVPRLPDHPTQDLPRTDCLLVPGDTLIAAGLAWSAHGRAILGGIVPARFIGTKAITHPLIDENADRPPGWSTRMAELMGDAALRGFTAFTRADAGRAGRQLLADGPIRLKDVWGKAGLGQLVVQDEAELDAALDLEDWPALAGAGIVIEANLSDVVTYSIGSVRLGDESISYWGSQNLTHDHQGREVYGGSDLFVIRGDFPELTALDLCPSLSRAVRCATTFDRAAHLAYPDVRLTRRNYDVIEGLDHAGVRQIGVLEQSWRVGGASGAEIAAFEALRAEPDTPAVRCSTVEIYDIVTPPPGAVNYYQGIDPRVGAMTKYTVRLA</sequence>
<keyword evidence="2" id="KW-1185">Reference proteome</keyword>
<dbReference type="AlphaFoldDB" id="A0A7Y9FL46"/>
<dbReference type="InterPro" id="IPR021519">
    <property type="entry name" value="DUF3182"/>
</dbReference>
<organism evidence="1 2">
    <name type="scientific">Sphingomonas melonis</name>
    <dbReference type="NCBI Taxonomy" id="152682"/>
    <lineage>
        <taxon>Bacteria</taxon>
        <taxon>Pseudomonadati</taxon>
        <taxon>Pseudomonadota</taxon>
        <taxon>Alphaproteobacteria</taxon>
        <taxon>Sphingomonadales</taxon>
        <taxon>Sphingomonadaceae</taxon>
        <taxon>Sphingomonas</taxon>
    </lineage>
</organism>
<reference evidence="1 2" key="1">
    <citation type="submission" date="2020-07" db="EMBL/GenBank/DDBJ databases">
        <authorList>
            <person name="Partida-Martinez L."/>
            <person name="Huntemann M."/>
            <person name="Clum A."/>
            <person name="Wang J."/>
            <person name="Palaniappan K."/>
            <person name="Ritter S."/>
            <person name="Chen I.-M."/>
            <person name="Stamatis D."/>
            <person name="Reddy T."/>
            <person name="O'Malley R."/>
            <person name="Daum C."/>
            <person name="Shapiro N."/>
            <person name="Ivanova N."/>
            <person name="Kyrpides N."/>
            <person name="Woyke T."/>
        </authorList>
    </citation>
    <scope>NUCLEOTIDE SEQUENCE [LARGE SCALE GENOMIC DNA]</scope>
    <source>
        <strain evidence="1 2">AS2.3</strain>
    </source>
</reference>
<protein>
    <recommendedName>
        <fullName evidence="3">Biotin carboxylase</fullName>
    </recommendedName>
</protein>
<dbReference type="Proteomes" id="UP000517753">
    <property type="component" value="Unassembled WGS sequence"/>
</dbReference>